<protein>
    <submittedName>
        <fullName evidence="9">Multicopper oxidase-domain-containing protein</fullName>
    </submittedName>
</protein>
<feature type="domain" description="Plastocyanin-like" evidence="8">
    <location>
        <begin position="229"/>
        <end position="338"/>
    </location>
</feature>
<evidence type="ECO:0000256" key="3">
    <source>
        <dbReference type="ARBA" id="ARBA00023002"/>
    </source>
</evidence>
<dbReference type="InterPro" id="IPR008972">
    <property type="entry name" value="Cupredoxin"/>
</dbReference>
<evidence type="ECO:0000259" key="8">
    <source>
        <dbReference type="Pfam" id="PF07732"/>
    </source>
</evidence>
<dbReference type="Gene3D" id="2.60.40.420">
    <property type="entry name" value="Cupredoxins - blue copper proteins"/>
    <property type="match status" value="3"/>
</dbReference>
<evidence type="ECO:0000313" key="9">
    <source>
        <dbReference type="EMBL" id="KAJ5450356.1"/>
    </source>
</evidence>
<keyword evidence="10" id="KW-1185">Reference proteome</keyword>
<dbReference type="CDD" id="cd13910">
    <property type="entry name" value="CuRO_3_MCO_like_4"/>
    <property type="match status" value="1"/>
</dbReference>
<keyword evidence="2" id="KW-0479">Metal-binding</keyword>
<evidence type="ECO:0000256" key="2">
    <source>
        <dbReference type="ARBA" id="ARBA00022723"/>
    </source>
</evidence>
<gene>
    <name evidence="9" type="ORF">N7458_006805</name>
</gene>
<evidence type="ECO:0000256" key="1">
    <source>
        <dbReference type="ARBA" id="ARBA00010609"/>
    </source>
</evidence>
<dbReference type="SUPFAM" id="SSF49503">
    <property type="entry name" value="Cupredoxins"/>
    <property type="match status" value="2"/>
</dbReference>
<evidence type="ECO:0000256" key="4">
    <source>
        <dbReference type="ARBA" id="ARBA00023008"/>
    </source>
</evidence>
<dbReference type="InterPro" id="IPR001117">
    <property type="entry name" value="Cu-oxidase_2nd"/>
</dbReference>
<evidence type="ECO:0000259" key="6">
    <source>
        <dbReference type="Pfam" id="PF00394"/>
    </source>
</evidence>
<accession>A0AAD6G3C0</accession>
<dbReference type="EMBL" id="JAPVEA010000006">
    <property type="protein sequence ID" value="KAJ5450356.1"/>
    <property type="molecule type" value="Genomic_DNA"/>
</dbReference>
<reference evidence="9" key="2">
    <citation type="journal article" date="2023" name="IMA Fungus">
        <title>Comparative genomic study of the Penicillium genus elucidates a diverse pangenome and 15 lateral gene transfer events.</title>
        <authorList>
            <person name="Petersen C."/>
            <person name="Sorensen T."/>
            <person name="Nielsen M.R."/>
            <person name="Sondergaard T.E."/>
            <person name="Sorensen J.L."/>
            <person name="Fitzpatrick D.A."/>
            <person name="Frisvad J.C."/>
            <person name="Nielsen K.L."/>
        </authorList>
    </citation>
    <scope>NUCLEOTIDE SEQUENCE</scope>
    <source>
        <strain evidence="9">IBT 16125</strain>
    </source>
</reference>
<dbReference type="Pfam" id="PF07731">
    <property type="entry name" value="Cu-oxidase_2"/>
    <property type="match status" value="1"/>
</dbReference>
<feature type="region of interest" description="Disordered" evidence="5">
    <location>
        <begin position="113"/>
        <end position="148"/>
    </location>
</feature>
<dbReference type="InterPro" id="IPR033138">
    <property type="entry name" value="Cu_oxidase_CS"/>
</dbReference>
<dbReference type="GO" id="GO:0005507">
    <property type="term" value="F:copper ion binding"/>
    <property type="evidence" value="ECO:0007669"/>
    <property type="project" value="InterPro"/>
</dbReference>
<evidence type="ECO:0000313" key="10">
    <source>
        <dbReference type="Proteomes" id="UP001213681"/>
    </source>
</evidence>
<dbReference type="InterPro" id="IPR045087">
    <property type="entry name" value="Cu-oxidase_fam"/>
</dbReference>
<feature type="domain" description="Plastocyanin-like" evidence="6">
    <location>
        <begin position="364"/>
        <end position="498"/>
    </location>
</feature>
<dbReference type="RefSeq" id="XP_056765891.1">
    <property type="nucleotide sequence ID" value="XM_056910187.1"/>
</dbReference>
<dbReference type="GeneID" id="81600430"/>
<dbReference type="PANTHER" id="PTHR11709:SF394">
    <property type="entry name" value="FI03373P-RELATED"/>
    <property type="match status" value="1"/>
</dbReference>
<dbReference type="PROSITE" id="PS00079">
    <property type="entry name" value="MULTICOPPER_OXIDASE1"/>
    <property type="match status" value="1"/>
</dbReference>
<name>A0AAD6G3C0_9EURO</name>
<dbReference type="GO" id="GO:0016491">
    <property type="term" value="F:oxidoreductase activity"/>
    <property type="evidence" value="ECO:0007669"/>
    <property type="project" value="UniProtKB-KW"/>
</dbReference>
<dbReference type="PROSITE" id="PS00080">
    <property type="entry name" value="MULTICOPPER_OXIDASE2"/>
    <property type="match status" value="1"/>
</dbReference>
<dbReference type="Pfam" id="PF07732">
    <property type="entry name" value="Cu-oxidase_3"/>
    <property type="match status" value="1"/>
</dbReference>
<proteinExistence type="inferred from homology"/>
<evidence type="ECO:0000256" key="5">
    <source>
        <dbReference type="SAM" id="MobiDB-lite"/>
    </source>
</evidence>
<dbReference type="AlphaFoldDB" id="A0AAD6G3C0"/>
<comment type="similarity">
    <text evidence="1">Belongs to the multicopper oxidase family.</text>
</comment>
<feature type="compositionally biased region" description="Pro residues" evidence="5">
    <location>
        <begin position="675"/>
        <end position="695"/>
    </location>
</feature>
<feature type="domain" description="Plastocyanin-like" evidence="7">
    <location>
        <begin position="616"/>
        <end position="753"/>
    </location>
</feature>
<reference evidence="9" key="1">
    <citation type="submission" date="2022-12" db="EMBL/GenBank/DDBJ databases">
        <authorList>
            <person name="Petersen C."/>
        </authorList>
    </citation>
    <scope>NUCLEOTIDE SEQUENCE</scope>
    <source>
        <strain evidence="9">IBT 16125</strain>
    </source>
</reference>
<dbReference type="InterPro" id="IPR011707">
    <property type="entry name" value="Cu-oxidase-like_N"/>
</dbReference>
<feature type="region of interest" description="Disordered" evidence="5">
    <location>
        <begin position="675"/>
        <end position="702"/>
    </location>
</feature>
<evidence type="ECO:0000259" key="7">
    <source>
        <dbReference type="Pfam" id="PF07731"/>
    </source>
</evidence>
<dbReference type="PANTHER" id="PTHR11709">
    <property type="entry name" value="MULTI-COPPER OXIDASE"/>
    <property type="match status" value="1"/>
</dbReference>
<keyword evidence="3" id="KW-0560">Oxidoreductase</keyword>
<dbReference type="InterPro" id="IPR002355">
    <property type="entry name" value="Cu_oxidase_Cu_BS"/>
</dbReference>
<keyword evidence="4" id="KW-0186">Copper</keyword>
<dbReference type="Proteomes" id="UP001213681">
    <property type="component" value="Unassembled WGS sequence"/>
</dbReference>
<comment type="caution">
    <text evidence="9">The sequence shown here is derived from an EMBL/GenBank/DDBJ whole genome shotgun (WGS) entry which is preliminary data.</text>
</comment>
<dbReference type="InterPro" id="IPR011706">
    <property type="entry name" value="Cu-oxidase_C"/>
</dbReference>
<sequence>MVVDLQPHPRVSVWDLHSVAKHVEPFDILPVDPLSKSPHHLTGTLRSPSQLTPDSTWASPIGKGAEGPCGRGLNTSPLQIVTTIDLDSPPIFSDLDSIPSKFMRNVNLHHRPQLTLSRSDGAAKQSASEGPRTQEPASKEPVAPHQPTRSVRTWFLTGSLLACLWMMAVYIYHPTIHLPWSDWIEPLQTRPSQDLSATDHPRIKLHPEDHVYRPPVTQHFNWRITSGLRRPDGVLKQIYLINDLFPGPTIEARSGDTLLITVTNAVEEESIALHWHGIHVTNAMDGAAGVSQCPIAPGAQFIYNVTIPADQSGTYWYHAHSGVSRGDGLYGGLVVHAPVAKSTVRGLMSRARSDAQKFSYEKELLLLIGDWYHRPAKDVLAWYKLPGNFANEPVPDSLLVNGVGHFECSMAVPARPVDCIEQLANTSFLDLDPNTVYRIRVVNTGALAGLSLVFDQENIDLIQVDSIDVKRSQQENVNSVGILYPGQRMDFVLRTSSTAQSPSSMMVQLDQGCFKYMNPALTPDQTFPIHYRSGSISGSVETPTPQVRNHINLDEVPSSPSILQSLPLKAQQTHVVYTKIQKMARNHNIPEGYFNQTTWKPQSDPPAPLISLPRERWDTNQLALSTGPEAAWVDLVVNNLDEGPHPFHLHGHHFYILAVQESTYGWGSYNPFTDPYPPGLEPPESTPETEPPNPEDPTFQPYDLSSAALRDTVQIPSRGYAVLRFRADNPGVWLFHCHILWHFATGMAMLVDVMGDPAGRVAHDVSMLAAGGLCPI</sequence>
<dbReference type="Pfam" id="PF00394">
    <property type="entry name" value="Cu-oxidase"/>
    <property type="match status" value="1"/>
</dbReference>
<organism evidence="9 10">
    <name type="scientific">Penicillium daleae</name>
    <dbReference type="NCBI Taxonomy" id="63821"/>
    <lineage>
        <taxon>Eukaryota</taxon>
        <taxon>Fungi</taxon>
        <taxon>Dikarya</taxon>
        <taxon>Ascomycota</taxon>
        <taxon>Pezizomycotina</taxon>
        <taxon>Eurotiomycetes</taxon>
        <taxon>Eurotiomycetidae</taxon>
        <taxon>Eurotiales</taxon>
        <taxon>Aspergillaceae</taxon>
        <taxon>Penicillium</taxon>
    </lineage>
</organism>